<feature type="compositionally biased region" description="Basic and acidic residues" evidence="1">
    <location>
        <begin position="33"/>
        <end position="43"/>
    </location>
</feature>
<proteinExistence type="predicted"/>
<gene>
    <name evidence="2" type="ORF">GMARGA_LOCUS14598</name>
</gene>
<dbReference type="Proteomes" id="UP000789901">
    <property type="component" value="Unassembled WGS sequence"/>
</dbReference>
<name>A0ABN7V5L4_GIGMA</name>
<organism evidence="2 3">
    <name type="scientific">Gigaspora margarita</name>
    <dbReference type="NCBI Taxonomy" id="4874"/>
    <lineage>
        <taxon>Eukaryota</taxon>
        <taxon>Fungi</taxon>
        <taxon>Fungi incertae sedis</taxon>
        <taxon>Mucoromycota</taxon>
        <taxon>Glomeromycotina</taxon>
        <taxon>Glomeromycetes</taxon>
        <taxon>Diversisporales</taxon>
        <taxon>Gigasporaceae</taxon>
        <taxon>Gigaspora</taxon>
    </lineage>
</organism>
<feature type="region of interest" description="Disordered" evidence="1">
    <location>
        <begin position="1"/>
        <end position="96"/>
    </location>
</feature>
<protein>
    <submittedName>
        <fullName evidence="2">14827_t:CDS:1</fullName>
    </submittedName>
</protein>
<reference evidence="2 3" key="1">
    <citation type="submission" date="2021-06" db="EMBL/GenBank/DDBJ databases">
        <authorList>
            <person name="Kallberg Y."/>
            <person name="Tangrot J."/>
            <person name="Rosling A."/>
        </authorList>
    </citation>
    <scope>NUCLEOTIDE SEQUENCE [LARGE SCALE GENOMIC DNA]</scope>
    <source>
        <strain evidence="2 3">120-4 pot B 10/14</strain>
    </source>
</reference>
<feature type="compositionally biased region" description="Basic and acidic residues" evidence="1">
    <location>
        <begin position="1"/>
        <end position="23"/>
    </location>
</feature>
<accession>A0ABN7V5L4</accession>
<keyword evidence="3" id="KW-1185">Reference proteome</keyword>
<comment type="caution">
    <text evidence="2">The sequence shown here is derived from an EMBL/GenBank/DDBJ whole genome shotgun (WGS) entry which is preliminary data.</text>
</comment>
<dbReference type="EMBL" id="CAJVQB010009742">
    <property type="protein sequence ID" value="CAG8733209.1"/>
    <property type="molecule type" value="Genomic_DNA"/>
</dbReference>
<feature type="non-terminal residue" evidence="2">
    <location>
        <position position="1"/>
    </location>
</feature>
<evidence type="ECO:0000313" key="3">
    <source>
        <dbReference type="Proteomes" id="UP000789901"/>
    </source>
</evidence>
<evidence type="ECO:0000256" key="1">
    <source>
        <dbReference type="SAM" id="MobiDB-lite"/>
    </source>
</evidence>
<evidence type="ECO:0000313" key="2">
    <source>
        <dbReference type="EMBL" id="CAG8733209.1"/>
    </source>
</evidence>
<sequence length="96" mass="11150">VDSVSKKIELRLVRENDDSPRNKKDPRRKLRKAYCEMTKEPTMKRQMNLPYNSKATTSKNGDSNDDDNCFKYDNTSDDSKCDGTNDGSKGEQIYRY</sequence>
<feature type="compositionally biased region" description="Basic and acidic residues" evidence="1">
    <location>
        <begin position="77"/>
        <end position="96"/>
    </location>
</feature>
<feature type="compositionally biased region" description="Polar residues" evidence="1">
    <location>
        <begin position="49"/>
        <end position="61"/>
    </location>
</feature>